<evidence type="ECO:0000256" key="3">
    <source>
        <dbReference type="RuleBase" id="RU362042"/>
    </source>
</evidence>
<protein>
    <recommendedName>
        <fullName evidence="3">Signal peptidase I</fullName>
        <ecNumber evidence="3">3.4.21.89</ecNumber>
    </recommendedName>
</protein>
<accession>A0ABP9PNA6</accession>
<dbReference type="SUPFAM" id="SSF51306">
    <property type="entry name" value="LexA/Signal peptidase"/>
    <property type="match status" value="1"/>
</dbReference>
<dbReference type="PANTHER" id="PTHR43390">
    <property type="entry name" value="SIGNAL PEPTIDASE I"/>
    <property type="match status" value="1"/>
</dbReference>
<dbReference type="NCBIfam" id="TIGR02227">
    <property type="entry name" value="sigpep_I_bact"/>
    <property type="match status" value="1"/>
</dbReference>
<dbReference type="InterPro" id="IPR036286">
    <property type="entry name" value="LexA/Signal_pep-like_sf"/>
</dbReference>
<feature type="region of interest" description="Disordered" evidence="4">
    <location>
        <begin position="1"/>
        <end position="143"/>
    </location>
</feature>
<evidence type="ECO:0000313" key="7">
    <source>
        <dbReference type="Proteomes" id="UP001428817"/>
    </source>
</evidence>
<keyword evidence="3" id="KW-0645">Protease</keyword>
<dbReference type="PANTHER" id="PTHR43390:SF1">
    <property type="entry name" value="CHLOROPLAST PROCESSING PEPTIDASE"/>
    <property type="match status" value="1"/>
</dbReference>
<feature type="compositionally biased region" description="Pro residues" evidence="4">
    <location>
        <begin position="1"/>
        <end position="10"/>
    </location>
</feature>
<comment type="subcellular location">
    <subcellularLocation>
        <location evidence="1">Cell membrane</location>
        <topology evidence="1">Single-pass type II membrane protein</topology>
    </subcellularLocation>
    <subcellularLocation>
        <location evidence="3">Membrane</location>
        <topology evidence="3">Single-pass type II membrane protein</topology>
    </subcellularLocation>
</comment>
<evidence type="ECO:0000313" key="6">
    <source>
        <dbReference type="EMBL" id="GAA5147917.1"/>
    </source>
</evidence>
<dbReference type="InterPro" id="IPR000223">
    <property type="entry name" value="Pept_S26A_signal_pept_1"/>
</dbReference>
<dbReference type="Proteomes" id="UP001428817">
    <property type="component" value="Unassembled WGS sequence"/>
</dbReference>
<keyword evidence="3" id="KW-0378">Hydrolase</keyword>
<proteinExistence type="inferred from homology"/>
<sequence length="380" mass="40373">MGLGAPAPPRPGDRPADVPAPAETWSGPPTGLAEPGLGKPEPVPGEPGFGAERTEAVRAAAPGLAEAEPDVAGAERTEAVRSDSVPSARTADGGLELLDRGQPSTPRRRRSAEDDSKTERRPATAPASENGAAAVKTRSGRRRKKENLWREIPMLLLVALLLTSLIQTFLARVYEIPSGSMEKTLHGCTGCTNDRVMVDKLSYRFGDPSPGDVVVFEGPPSWKDEDDTESSRSSNPVVSALQSAGSLIGLAAPDEKDLIKRVIAVGGQTVACCDAQNRVTVDGKPLAEPYIYYVPTRPVGQQSFGPVKVPEGFLWVMGDSRNNSKDSRWPGHGAIPIGNVIGKARFVVLPFSRIKSIPDPNPQRVVLAAPPVERRPPSGK</sequence>
<reference evidence="7" key="1">
    <citation type="journal article" date="2019" name="Int. J. Syst. Evol. Microbiol.">
        <title>The Global Catalogue of Microorganisms (GCM) 10K type strain sequencing project: providing services to taxonomists for standard genome sequencing and annotation.</title>
        <authorList>
            <consortium name="The Broad Institute Genomics Platform"/>
            <consortium name="The Broad Institute Genome Sequencing Center for Infectious Disease"/>
            <person name="Wu L."/>
            <person name="Ma J."/>
        </authorList>
    </citation>
    <scope>NUCLEOTIDE SEQUENCE [LARGE SCALE GENOMIC DNA]</scope>
    <source>
        <strain evidence="7">JCM 18303</strain>
    </source>
</reference>
<evidence type="ECO:0000256" key="1">
    <source>
        <dbReference type="ARBA" id="ARBA00004401"/>
    </source>
</evidence>
<dbReference type="EC" id="3.4.21.89" evidence="3"/>
<comment type="catalytic activity">
    <reaction evidence="3">
        <text>Cleavage of hydrophobic, N-terminal signal or leader sequences from secreted and periplasmic proteins.</text>
        <dbReference type="EC" id="3.4.21.89"/>
    </reaction>
</comment>
<organism evidence="6 7">
    <name type="scientific">Pseudonocardia eucalypti</name>
    <dbReference type="NCBI Taxonomy" id="648755"/>
    <lineage>
        <taxon>Bacteria</taxon>
        <taxon>Bacillati</taxon>
        <taxon>Actinomycetota</taxon>
        <taxon>Actinomycetes</taxon>
        <taxon>Pseudonocardiales</taxon>
        <taxon>Pseudonocardiaceae</taxon>
        <taxon>Pseudonocardia</taxon>
    </lineage>
</organism>
<feature type="compositionally biased region" description="Basic and acidic residues" evidence="4">
    <location>
        <begin position="111"/>
        <end position="122"/>
    </location>
</feature>
<comment type="caution">
    <text evidence="6">The sequence shown here is derived from an EMBL/GenBank/DDBJ whole genome shotgun (WGS) entry which is preliminary data.</text>
</comment>
<dbReference type="CDD" id="cd06530">
    <property type="entry name" value="S26_SPase_I"/>
    <property type="match status" value="1"/>
</dbReference>
<dbReference type="Pfam" id="PF10502">
    <property type="entry name" value="Peptidase_S26"/>
    <property type="match status" value="1"/>
</dbReference>
<evidence type="ECO:0000256" key="4">
    <source>
        <dbReference type="SAM" id="MobiDB-lite"/>
    </source>
</evidence>
<dbReference type="Gene3D" id="2.10.109.10">
    <property type="entry name" value="Umud Fragment, subunit A"/>
    <property type="match status" value="1"/>
</dbReference>
<dbReference type="EMBL" id="BAABJP010000003">
    <property type="protein sequence ID" value="GAA5147917.1"/>
    <property type="molecule type" value="Genomic_DNA"/>
</dbReference>
<gene>
    <name evidence="6" type="ORF">GCM10023321_09480</name>
</gene>
<evidence type="ECO:0000256" key="2">
    <source>
        <dbReference type="ARBA" id="ARBA00009370"/>
    </source>
</evidence>
<evidence type="ECO:0000259" key="5">
    <source>
        <dbReference type="Pfam" id="PF10502"/>
    </source>
</evidence>
<keyword evidence="7" id="KW-1185">Reference proteome</keyword>
<name>A0ABP9PNA6_9PSEU</name>
<dbReference type="PRINTS" id="PR00727">
    <property type="entry name" value="LEADERPTASE"/>
</dbReference>
<feature type="domain" description="Peptidase S26" evidence="5">
    <location>
        <begin position="151"/>
        <end position="348"/>
    </location>
</feature>
<dbReference type="InterPro" id="IPR019533">
    <property type="entry name" value="Peptidase_S26"/>
</dbReference>
<comment type="similarity">
    <text evidence="2 3">Belongs to the peptidase S26 family.</text>
</comment>